<evidence type="ECO:0000259" key="2">
    <source>
        <dbReference type="PROSITE" id="PS50943"/>
    </source>
</evidence>
<keyword evidence="1" id="KW-0238">DNA-binding</keyword>
<protein>
    <submittedName>
        <fullName evidence="3">Cro/CI family transcriptional regulator</fullName>
    </submittedName>
</protein>
<dbReference type="CDD" id="cd00093">
    <property type="entry name" value="HTH_XRE"/>
    <property type="match status" value="1"/>
</dbReference>
<dbReference type="InterPro" id="IPR001387">
    <property type="entry name" value="Cro/C1-type_HTH"/>
</dbReference>
<evidence type="ECO:0000313" key="4">
    <source>
        <dbReference type="Proteomes" id="UP000019241"/>
    </source>
</evidence>
<dbReference type="AlphaFoldDB" id="W7DL38"/>
<dbReference type="PROSITE" id="PS50943">
    <property type="entry name" value="HTH_CROC1"/>
    <property type="match status" value="1"/>
</dbReference>
<dbReference type="EMBL" id="AODM01000076">
    <property type="protein sequence ID" value="EUJ46193.1"/>
    <property type="molecule type" value="Genomic_DNA"/>
</dbReference>
<dbReference type="PATRIC" id="fig|1265822.4.peg.3894"/>
<dbReference type="Pfam" id="PF01381">
    <property type="entry name" value="HTH_3"/>
    <property type="match status" value="1"/>
</dbReference>
<reference evidence="3 4" key="1">
    <citation type="submission" date="2012-12" db="EMBL/GenBank/DDBJ databases">
        <title>Novel taxa of Listeriaceae from agricultural environments in the United States.</title>
        <authorList>
            <person name="den Bakker H.C."/>
            <person name="Allred A."/>
            <person name="Warchocki S."/>
            <person name="Wright E.M."/>
            <person name="Burrell A."/>
            <person name="Nightingale K.K."/>
            <person name="Kephart D."/>
            <person name="Wiedmann M."/>
        </authorList>
    </citation>
    <scope>NUCLEOTIDE SEQUENCE [LARGE SCALE GENOMIC DNA]</scope>
    <source>
        <strain evidence="3 4">FSL S10-1203</strain>
    </source>
</reference>
<dbReference type="NCBIfam" id="NF041951">
    <property type="entry name" value="phage_RstR"/>
    <property type="match status" value="1"/>
</dbReference>
<sequence length="107" mass="12562">MFNEKLAELRKKRGLSQYKLADELGFSRGQIANYEQGKREPDFETLKKIANYFNVSTDYLLGRETERVELNNKDGYLIAAHAPKDMTPEQIEELEKFAEYLIKRDKL</sequence>
<dbReference type="PANTHER" id="PTHR46558">
    <property type="entry name" value="TRACRIPTIONAL REGULATORY PROTEIN-RELATED-RELATED"/>
    <property type="match status" value="1"/>
</dbReference>
<evidence type="ECO:0000313" key="3">
    <source>
        <dbReference type="EMBL" id="EUJ46193.1"/>
    </source>
</evidence>
<feature type="domain" description="HTH cro/C1-type" evidence="2">
    <location>
        <begin position="6"/>
        <end position="60"/>
    </location>
</feature>
<organism evidence="3 4">
    <name type="scientific">Listeria fleischmannii FSL S10-1203</name>
    <dbReference type="NCBI Taxonomy" id="1265822"/>
    <lineage>
        <taxon>Bacteria</taxon>
        <taxon>Bacillati</taxon>
        <taxon>Bacillota</taxon>
        <taxon>Bacilli</taxon>
        <taxon>Bacillales</taxon>
        <taxon>Listeriaceae</taxon>
        <taxon>Listeria</taxon>
    </lineage>
</organism>
<dbReference type="SUPFAM" id="SSF47413">
    <property type="entry name" value="lambda repressor-like DNA-binding domains"/>
    <property type="match status" value="1"/>
</dbReference>
<dbReference type="PANTHER" id="PTHR46558:SF11">
    <property type="entry name" value="HTH-TYPE TRANSCRIPTIONAL REGULATOR XRE"/>
    <property type="match status" value="1"/>
</dbReference>
<dbReference type="Proteomes" id="UP000019241">
    <property type="component" value="Unassembled WGS sequence"/>
</dbReference>
<name>W7DL38_9LIST</name>
<dbReference type="Gene3D" id="1.10.260.40">
    <property type="entry name" value="lambda repressor-like DNA-binding domains"/>
    <property type="match status" value="1"/>
</dbReference>
<dbReference type="InterPro" id="IPR049639">
    <property type="entry name" value="RstR"/>
</dbReference>
<comment type="caution">
    <text evidence="3">The sequence shown here is derived from an EMBL/GenBank/DDBJ whole genome shotgun (WGS) entry which is preliminary data.</text>
</comment>
<evidence type="ECO:0000256" key="1">
    <source>
        <dbReference type="ARBA" id="ARBA00023125"/>
    </source>
</evidence>
<dbReference type="GO" id="GO:0003677">
    <property type="term" value="F:DNA binding"/>
    <property type="evidence" value="ECO:0007669"/>
    <property type="project" value="UniProtKB-KW"/>
</dbReference>
<gene>
    <name evidence="3" type="ORF">MCOL2_19059</name>
</gene>
<proteinExistence type="predicted"/>
<dbReference type="SMART" id="SM00530">
    <property type="entry name" value="HTH_XRE"/>
    <property type="match status" value="1"/>
</dbReference>
<dbReference type="InterPro" id="IPR010982">
    <property type="entry name" value="Lambda_DNA-bd_dom_sf"/>
</dbReference>
<accession>W7DL38</accession>